<dbReference type="EMBL" id="JABAEK010000001">
    <property type="protein sequence ID" value="NLQ16017.1"/>
    <property type="molecule type" value="Genomic_DNA"/>
</dbReference>
<protein>
    <submittedName>
        <fullName evidence="2">Uncharacterized protein</fullName>
    </submittedName>
</protein>
<feature type="region of interest" description="Disordered" evidence="1">
    <location>
        <begin position="185"/>
        <end position="208"/>
    </location>
</feature>
<accession>A0A847R4X3</accession>
<organism evidence="2 3">
    <name type="scientific">Marinomonas profundi</name>
    <dbReference type="NCBI Taxonomy" id="2726122"/>
    <lineage>
        <taxon>Bacteria</taxon>
        <taxon>Pseudomonadati</taxon>
        <taxon>Pseudomonadota</taxon>
        <taxon>Gammaproteobacteria</taxon>
        <taxon>Oceanospirillales</taxon>
        <taxon>Oceanospirillaceae</taxon>
        <taxon>Marinomonas</taxon>
    </lineage>
</organism>
<gene>
    <name evidence="2" type="ORF">HGG82_00085</name>
</gene>
<keyword evidence="3" id="KW-1185">Reference proteome</keyword>
<dbReference type="Proteomes" id="UP000586067">
    <property type="component" value="Unassembled WGS sequence"/>
</dbReference>
<reference evidence="2 3" key="1">
    <citation type="submission" date="2020-04" db="EMBL/GenBank/DDBJ databases">
        <title>Marinomonas sp. M1K-6 isolated from the deep seawater of the Mariana Trench.</title>
        <authorList>
            <person name="Li Y."/>
        </authorList>
    </citation>
    <scope>NUCLEOTIDE SEQUENCE [LARGE SCALE GENOMIC DNA]</scope>
    <source>
        <strain evidence="2 3">M1K-6</strain>
    </source>
</reference>
<evidence type="ECO:0000256" key="1">
    <source>
        <dbReference type="SAM" id="MobiDB-lite"/>
    </source>
</evidence>
<dbReference type="RefSeq" id="WP_168822013.1">
    <property type="nucleotide sequence ID" value="NZ_CP073013.1"/>
</dbReference>
<evidence type="ECO:0000313" key="3">
    <source>
        <dbReference type="Proteomes" id="UP000586067"/>
    </source>
</evidence>
<sequence>MLIELEKARTRNNVVRIFREELDGPDSWTDGFVVDANEEMVLLQLVDDSVRLNGYQVLFLEDISDFAHPAPFNDFQKKVLALRGEAMVDPEVELDDLAVLLIDISEEFGLVTLHREEVEPDSCEIGRVVRADAVTYELEEIGSDARWFDDTFEYDLYDITRIEFGGAYEEALLLANDAMGDDAYELDDDYPDDGYSDDGAADDILDEK</sequence>
<proteinExistence type="predicted"/>
<evidence type="ECO:0000313" key="2">
    <source>
        <dbReference type="EMBL" id="NLQ16017.1"/>
    </source>
</evidence>
<name>A0A847R4X3_9GAMM</name>
<comment type="caution">
    <text evidence="2">The sequence shown here is derived from an EMBL/GenBank/DDBJ whole genome shotgun (WGS) entry which is preliminary data.</text>
</comment>
<dbReference type="AlphaFoldDB" id="A0A847R4X3"/>